<organism evidence="1 2">
    <name type="scientific">Thermodesulfitimonas autotrophica</name>
    <dbReference type="NCBI Taxonomy" id="1894989"/>
    <lineage>
        <taxon>Bacteria</taxon>
        <taxon>Bacillati</taxon>
        <taxon>Bacillota</taxon>
        <taxon>Clostridia</taxon>
        <taxon>Thermoanaerobacterales</taxon>
        <taxon>Thermoanaerobacteraceae</taxon>
        <taxon>Thermodesulfitimonas</taxon>
    </lineage>
</organism>
<protein>
    <submittedName>
        <fullName evidence="1">Uncharacterized protein</fullName>
    </submittedName>
</protein>
<dbReference type="OrthoDB" id="1724643at2"/>
<dbReference type="RefSeq" id="WP_123928400.1">
    <property type="nucleotide sequence ID" value="NZ_RKRE01000002.1"/>
</dbReference>
<sequence>MAVSFQMTSRGAIVNSSPKADSLAETMHQIAGHLKNNPTSTVLEKMAERLKSMTKEGNPGDASEKNWRIAVEFECGGCCKKVLNAACLDYHCGNFLLWPEYLEYLVIKTFSCGEVVERECALGIIIPASRVCSIEFGAMQVDP</sequence>
<gene>
    <name evidence="1" type="ORF">EDD75_0784</name>
</gene>
<keyword evidence="2" id="KW-1185">Reference proteome</keyword>
<dbReference type="Proteomes" id="UP000282654">
    <property type="component" value="Unassembled WGS sequence"/>
</dbReference>
<accession>A0A3N5AP08</accession>
<comment type="caution">
    <text evidence="1">The sequence shown here is derived from an EMBL/GenBank/DDBJ whole genome shotgun (WGS) entry which is preliminary data.</text>
</comment>
<evidence type="ECO:0000313" key="2">
    <source>
        <dbReference type="Proteomes" id="UP000282654"/>
    </source>
</evidence>
<reference evidence="1 2" key="1">
    <citation type="submission" date="2018-11" db="EMBL/GenBank/DDBJ databases">
        <title>Genomic Encyclopedia of Type Strains, Phase IV (KMG-IV): sequencing the most valuable type-strain genomes for metagenomic binning, comparative biology and taxonomic classification.</title>
        <authorList>
            <person name="Goeker M."/>
        </authorList>
    </citation>
    <scope>NUCLEOTIDE SEQUENCE [LARGE SCALE GENOMIC DNA]</scope>
    <source>
        <strain evidence="1 2">DSM 102936</strain>
    </source>
</reference>
<name>A0A3N5AP08_9THEO</name>
<dbReference type="EMBL" id="RKRE01000002">
    <property type="protein sequence ID" value="RPF46547.1"/>
    <property type="molecule type" value="Genomic_DNA"/>
</dbReference>
<evidence type="ECO:0000313" key="1">
    <source>
        <dbReference type="EMBL" id="RPF46547.1"/>
    </source>
</evidence>
<dbReference type="AlphaFoldDB" id="A0A3N5AP08"/>
<proteinExistence type="predicted"/>